<dbReference type="EMBL" id="QOCW01000007">
    <property type="protein sequence ID" value="RBW69902.1"/>
    <property type="molecule type" value="Genomic_DNA"/>
</dbReference>
<dbReference type="RefSeq" id="WP_113805622.1">
    <property type="nucleotide sequence ID" value="NZ_QOCW01000007.1"/>
</dbReference>
<keyword evidence="2" id="KW-1185">Reference proteome</keyword>
<protein>
    <submittedName>
        <fullName evidence="1">Uncharacterized protein</fullName>
    </submittedName>
</protein>
<reference evidence="1 2" key="1">
    <citation type="submission" date="2018-07" db="EMBL/GenBank/DDBJ databases">
        <title>Lottiidibacillus patelloidae gen. nov., sp. nov., isolated from the intestinal tract of a marine limpet and the reclassification of B. taeanensis BH030017T, B. algicola KMM 3737T and B. hwajinpoensis SW-72T as genus Lottiidibacillus.</title>
        <authorList>
            <person name="Liu R."/>
            <person name="Huang Z."/>
        </authorList>
    </citation>
    <scope>NUCLEOTIDE SEQUENCE [LARGE SCALE GENOMIC DNA]</scope>
    <source>
        <strain evidence="1 2">BH030017</strain>
    </source>
</reference>
<evidence type="ECO:0000313" key="2">
    <source>
        <dbReference type="Proteomes" id="UP000253314"/>
    </source>
</evidence>
<dbReference type="InterPro" id="IPR025619">
    <property type="entry name" value="YlzJ"/>
</dbReference>
<dbReference type="AlphaFoldDB" id="A0A366XUU3"/>
<accession>A0A366XUU3</accession>
<dbReference type="OrthoDB" id="1683573at2"/>
<dbReference type="Pfam" id="PF14035">
    <property type="entry name" value="YlzJ"/>
    <property type="match status" value="1"/>
</dbReference>
<proteinExistence type="predicted"/>
<name>A0A366XUU3_9BACI</name>
<organism evidence="1 2">
    <name type="scientific">Bacillus taeanensis</name>
    <dbReference type="NCBI Taxonomy" id="273032"/>
    <lineage>
        <taxon>Bacteria</taxon>
        <taxon>Bacillati</taxon>
        <taxon>Bacillota</taxon>
        <taxon>Bacilli</taxon>
        <taxon>Bacillales</taxon>
        <taxon>Bacillaceae</taxon>
        <taxon>Bacillus</taxon>
    </lineage>
</organism>
<sequence length="73" mass="8354">MILYTLVPYENIFPLDAEEFSKHSVVNVNGVQLIVEQNKNMEWTVVQLLSSNPSDYLNESYQPGAKITLRPNL</sequence>
<evidence type="ECO:0000313" key="1">
    <source>
        <dbReference type="EMBL" id="RBW69902.1"/>
    </source>
</evidence>
<gene>
    <name evidence="1" type="ORF">DS031_08570</name>
</gene>
<comment type="caution">
    <text evidence="1">The sequence shown here is derived from an EMBL/GenBank/DDBJ whole genome shotgun (WGS) entry which is preliminary data.</text>
</comment>
<dbReference type="Proteomes" id="UP000253314">
    <property type="component" value="Unassembled WGS sequence"/>
</dbReference>